<dbReference type="PROSITE" id="PS51257">
    <property type="entry name" value="PROKAR_LIPOPROTEIN"/>
    <property type="match status" value="1"/>
</dbReference>
<dbReference type="AlphaFoldDB" id="A0A9X1XGL5"/>
<sequence length="143" mass="15733">MKKALLLIMSVVFGAILVGCQSSDQQAGMSHVDSITGTVAYRERIALPENALVTVTLQDISLADAPSVVIAKHRFESNGAQVPFNFDLAYDTNKIKENHRYSVSAKIEVDGKLRFITDTNYSVITDQNETKNVDMRLISVGNK</sequence>
<keyword evidence="1" id="KW-0449">Lipoprotein</keyword>
<dbReference type="Proteomes" id="UP001139559">
    <property type="component" value="Unassembled WGS sequence"/>
</dbReference>
<dbReference type="InterPro" id="IPR053196">
    <property type="entry name" value="Lipoprotein_YbaY-like"/>
</dbReference>
<proteinExistence type="predicted"/>
<dbReference type="PANTHER" id="PTHR38013">
    <property type="entry name" value="GLYCOPROTEIN/POLYSACCHARIDE METABOLISM"/>
    <property type="match status" value="1"/>
</dbReference>
<dbReference type="InterPro" id="IPR039366">
    <property type="entry name" value="Pilotin"/>
</dbReference>
<dbReference type="EMBL" id="JAJHVV010000003">
    <property type="protein sequence ID" value="MCK6262712.1"/>
    <property type="molecule type" value="Genomic_DNA"/>
</dbReference>
<reference evidence="1" key="1">
    <citation type="submission" date="2021-11" db="EMBL/GenBank/DDBJ databases">
        <title>Vibrio ZSDE26 sp. nov. and Vibrio ZSDZ34 sp. nov., isolated from coastal seawater in Qingdao.</title>
        <authorList>
            <person name="Zhang P."/>
        </authorList>
    </citation>
    <scope>NUCLEOTIDE SEQUENCE</scope>
    <source>
        <strain evidence="1">ZSDE26</strain>
    </source>
</reference>
<dbReference type="RefSeq" id="WP_248007825.1">
    <property type="nucleotide sequence ID" value="NZ_JAJHVV010000003.1"/>
</dbReference>
<dbReference type="PANTHER" id="PTHR38013:SF1">
    <property type="entry name" value="GLYCOPROTEIN_POLYSACCHARIDE METABOLISM"/>
    <property type="match status" value="1"/>
</dbReference>
<accession>A0A9X1XGL5</accession>
<organism evidence="1 2">
    <name type="scientific">Vibrio amylolyticus</name>
    <dbReference type="NCBI Taxonomy" id="2847292"/>
    <lineage>
        <taxon>Bacteria</taxon>
        <taxon>Pseudomonadati</taxon>
        <taxon>Pseudomonadota</taxon>
        <taxon>Gammaproteobacteria</taxon>
        <taxon>Vibrionales</taxon>
        <taxon>Vibrionaceae</taxon>
        <taxon>Vibrio</taxon>
    </lineage>
</organism>
<comment type="caution">
    <text evidence="1">The sequence shown here is derived from an EMBL/GenBank/DDBJ whole genome shotgun (WGS) entry which is preliminary data.</text>
</comment>
<gene>
    <name evidence="1" type="ORF">KP803_05420</name>
</gene>
<evidence type="ECO:0000313" key="1">
    <source>
        <dbReference type="EMBL" id="MCK6262712.1"/>
    </source>
</evidence>
<evidence type="ECO:0000313" key="2">
    <source>
        <dbReference type="Proteomes" id="UP001139559"/>
    </source>
</evidence>
<dbReference type="Pfam" id="PF09619">
    <property type="entry name" value="YscW"/>
    <property type="match status" value="1"/>
</dbReference>
<name>A0A9X1XGL5_9VIBR</name>
<keyword evidence="2" id="KW-1185">Reference proteome</keyword>
<protein>
    <submittedName>
        <fullName evidence="1">YbaY family lipoprotein</fullName>
    </submittedName>
</protein>